<dbReference type="SUPFAM" id="SSF52540">
    <property type="entry name" value="P-loop containing nucleoside triphosphate hydrolases"/>
    <property type="match status" value="1"/>
</dbReference>
<organism evidence="2 3">
    <name type="scientific">Methylorubrum zatmanii</name>
    <dbReference type="NCBI Taxonomy" id="29429"/>
    <lineage>
        <taxon>Bacteria</taxon>
        <taxon>Pseudomonadati</taxon>
        <taxon>Pseudomonadota</taxon>
        <taxon>Alphaproteobacteria</taxon>
        <taxon>Hyphomicrobiales</taxon>
        <taxon>Methylobacteriaceae</taxon>
        <taxon>Methylorubrum</taxon>
    </lineage>
</organism>
<dbReference type="EMBL" id="JBHSTT010000086">
    <property type="protein sequence ID" value="MFC6391965.1"/>
    <property type="molecule type" value="Genomic_DNA"/>
</dbReference>
<dbReference type="Proteomes" id="UP001596237">
    <property type="component" value="Unassembled WGS sequence"/>
</dbReference>
<proteinExistence type="predicted"/>
<comment type="caution">
    <text evidence="2">The sequence shown here is derived from an EMBL/GenBank/DDBJ whole genome shotgun (WGS) entry which is preliminary data.</text>
</comment>
<gene>
    <name evidence="2" type="ORF">ACFQDP_21895</name>
</gene>
<evidence type="ECO:0000313" key="3">
    <source>
        <dbReference type="Proteomes" id="UP001596237"/>
    </source>
</evidence>
<evidence type="ECO:0000259" key="1">
    <source>
        <dbReference type="Pfam" id="PF00685"/>
    </source>
</evidence>
<name>A0ABW1WUL6_9HYPH</name>
<evidence type="ECO:0000313" key="2">
    <source>
        <dbReference type="EMBL" id="MFC6391965.1"/>
    </source>
</evidence>
<keyword evidence="3" id="KW-1185">Reference proteome</keyword>
<protein>
    <submittedName>
        <fullName evidence="2">Sulfotransferase domain-containing protein</fullName>
    </submittedName>
</protein>
<sequence>MILFNRQLLFVHNPKTAGTSLLKYLRSALPQAQVGDVTTLGSNHPSLSFSLGYACAALAQPPAAFKRVLVVTRNPFDREVSVYEHYRQNLQYEGVDRDLNSPILFEAVRQAARLSFGEYLQWVWETHGTCDLWHTEGYHRIDETFSLPQLSIIRVENLEAELSEALKDITLLEGEPLSHINTTRRKAIADYYDAASVEIVRASYAWMFRSGLYDENDAPAIGA</sequence>
<dbReference type="InterPro" id="IPR027417">
    <property type="entry name" value="P-loop_NTPase"/>
</dbReference>
<dbReference type="Pfam" id="PF00685">
    <property type="entry name" value="Sulfotransfer_1"/>
    <property type="match status" value="1"/>
</dbReference>
<dbReference type="RefSeq" id="WP_009865632.1">
    <property type="nucleotide sequence ID" value="NZ_JBHSTT010000086.1"/>
</dbReference>
<dbReference type="InterPro" id="IPR000863">
    <property type="entry name" value="Sulfotransferase_dom"/>
</dbReference>
<feature type="domain" description="Sulfotransferase" evidence="1">
    <location>
        <begin position="67"/>
        <end position="178"/>
    </location>
</feature>
<reference evidence="3" key="1">
    <citation type="journal article" date="2019" name="Int. J. Syst. Evol. Microbiol.">
        <title>The Global Catalogue of Microorganisms (GCM) 10K type strain sequencing project: providing services to taxonomists for standard genome sequencing and annotation.</title>
        <authorList>
            <consortium name="The Broad Institute Genomics Platform"/>
            <consortium name="The Broad Institute Genome Sequencing Center for Infectious Disease"/>
            <person name="Wu L."/>
            <person name="Ma J."/>
        </authorList>
    </citation>
    <scope>NUCLEOTIDE SEQUENCE [LARGE SCALE GENOMIC DNA]</scope>
    <source>
        <strain evidence="3">CCUG 36916</strain>
    </source>
</reference>
<accession>A0ABW1WUL6</accession>
<dbReference type="Gene3D" id="3.40.50.300">
    <property type="entry name" value="P-loop containing nucleotide triphosphate hydrolases"/>
    <property type="match status" value="1"/>
</dbReference>